<gene>
    <name evidence="1" type="ORF">Pmani_037208</name>
</gene>
<reference evidence="1" key="1">
    <citation type="submission" date="2023-11" db="EMBL/GenBank/DDBJ databases">
        <title>Genome assemblies of two species of porcelain crab, Petrolisthes cinctipes and Petrolisthes manimaculis (Anomura: Porcellanidae).</title>
        <authorList>
            <person name="Angst P."/>
        </authorList>
    </citation>
    <scope>NUCLEOTIDE SEQUENCE</scope>
    <source>
        <strain evidence="1">PB745_02</strain>
        <tissue evidence="1">Gill</tissue>
    </source>
</reference>
<name>A0AAE1TNJ5_9EUCA</name>
<evidence type="ECO:0000313" key="1">
    <source>
        <dbReference type="EMBL" id="KAK4289849.1"/>
    </source>
</evidence>
<dbReference type="AlphaFoldDB" id="A0AAE1TNJ5"/>
<sequence length="19" mass="2175">MPIRTLLVREGSPDHHTDT</sequence>
<accession>A0AAE1TNJ5</accession>
<dbReference type="EMBL" id="JAWZYT010005699">
    <property type="protein sequence ID" value="KAK4289849.1"/>
    <property type="molecule type" value="Genomic_DNA"/>
</dbReference>
<evidence type="ECO:0000313" key="2">
    <source>
        <dbReference type="Proteomes" id="UP001292094"/>
    </source>
</evidence>
<keyword evidence="2" id="KW-1185">Reference proteome</keyword>
<comment type="caution">
    <text evidence="1">The sequence shown here is derived from an EMBL/GenBank/DDBJ whole genome shotgun (WGS) entry which is preliminary data.</text>
</comment>
<protein>
    <submittedName>
        <fullName evidence="1">Uncharacterized protein</fullName>
    </submittedName>
</protein>
<feature type="non-terminal residue" evidence="1">
    <location>
        <position position="19"/>
    </location>
</feature>
<proteinExistence type="predicted"/>
<dbReference type="Proteomes" id="UP001292094">
    <property type="component" value="Unassembled WGS sequence"/>
</dbReference>
<organism evidence="1 2">
    <name type="scientific">Petrolisthes manimaculis</name>
    <dbReference type="NCBI Taxonomy" id="1843537"/>
    <lineage>
        <taxon>Eukaryota</taxon>
        <taxon>Metazoa</taxon>
        <taxon>Ecdysozoa</taxon>
        <taxon>Arthropoda</taxon>
        <taxon>Crustacea</taxon>
        <taxon>Multicrustacea</taxon>
        <taxon>Malacostraca</taxon>
        <taxon>Eumalacostraca</taxon>
        <taxon>Eucarida</taxon>
        <taxon>Decapoda</taxon>
        <taxon>Pleocyemata</taxon>
        <taxon>Anomura</taxon>
        <taxon>Galatheoidea</taxon>
        <taxon>Porcellanidae</taxon>
        <taxon>Petrolisthes</taxon>
    </lineage>
</organism>